<dbReference type="GO" id="GO:0005886">
    <property type="term" value="C:plasma membrane"/>
    <property type="evidence" value="ECO:0007669"/>
    <property type="project" value="UniProtKB-SubCell"/>
</dbReference>
<dbReference type="Proteomes" id="UP000295195">
    <property type="component" value="Unassembled WGS sequence"/>
</dbReference>
<evidence type="ECO:0000256" key="7">
    <source>
        <dbReference type="ARBA" id="ARBA00023136"/>
    </source>
</evidence>
<reference evidence="9" key="3">
    <citation type="submission" date="2023-08" db="EMBL/GenBank/DDBJ databases">
        <title>Lactobacillus from the Female Urinary Tract.</title>
        <authorList>
            <person name="Stegman N."/>
            <person name="Jackson B."/>
            <person name="Steiling M."/>
            <person name="Sedano C."/>
            <person name="Wolfe A."/>
            <person name="Putonti C."/>
        </authorList>
    </citation>
    <scope>NUCLEOTIDE SEQUENCE</scope>
    <source>
        <strain evidence="9">UMB5661</strain>
    </source>
</reference>
<dbReference type="NCBIfam" id="TIGR03110">
    <property type="entry name" value="exosort_Gpos"/>
    <property type="match status" value="1"/>
</dbReference>
<keyword evidence="6 8" id="KW-1133">Transmembrane helix</keyword>
<comment type="caution">
    <text evidence="11">The sequence shown here is derived from an EMBL/GenBank/DDBJ whole genome shotgun (WGS) entry which is preliminary data.</text>
</comment>
<dbReference type="GO" id="GO:0006508">
    <property type="term" value="P:proteolysis"/>
    <property type="evidence" value="ECO:0007669"/>
    <property type="project" value="UniProtKB-KW"/>
</dbReference>
<dbReference type="InterPro" id="IPR019127">
    <property type="entry name" value="Exosortase"/>
</dbReference>
<dbReference type="Pfam" id="PF09721">
    <property type="entry name" value="Exosortase_EpsH"/>
    <property type="match status" value="1"/>
</dbReference>
<dbReference type="EMBL" id="JAVTXN010000072">
    <property type="protein sequence ID" value="MDT9610440.1"/>
    <property type="molecule type" value="Genomic_DNA"/>
</dbReference>
<dbReference type="Proteomes" id="UP001253287">
    <property type="component" value="Unassembled WGS sequence"/>
</dbReference>
<dbReference type="GO" id="GO:0008233">
    <property type="term" value="F:peptidase activity"/>
    <property type="evidence" value="ECO:0007669"/>
    <property type="project" value="UniProtKB-KW"/>
</dbReference>
<keyword evidence="2" id="KW-1003">Cell membrane</keyword>
<evidence type="ECO:0000313" key="12">
    <source>
        <dbReference type="Proteomes" id="UP000289808"/>
    </source>
</evidence>
<keyword evidence="3" id="KW-0645">Protease</keyword>
<keyword evidence="5" id="KW-0378">Hydrolase</keyword>
<gene>
    <name evidence="11" type="primary">xrtG</name>
    <name evidence="11" type="ORF">CEE75_04160</name>
    <name evidence="10" type="ORF">ERD32_02375</name>
    <name evidence="9" type="ORF">RON39_10025</name>
</gene>
<evidence type="ECO:0000256" key="4">
    <source>
        <dbReference type="ARBA" id="ARBA00022692"/>
    </source>
</evidence>
<evidence type="ECO:0000256" key="6">
    <source>
        <dbReference type="ARBA" id="ARBA00022989"/>
    </source>
</evidence>
<protein>
    <submittedName>
        <fullName evidence="11">Exosortase family protein XrtG</fullName>
    </submittedName>
</protein>
<sequence length="195" mass="22313">MLNGYLIGGIIVWLYALSVTNRAHLFAFYYWVGAIGAFLLTTFACHKYFVWFLASLVSRGAGVIGQLTHSFTAYPFPAALDIQTTFGSITLLVDYECSGIIETLAYLSLLIFFPIYTRRQKVALSIIGVFWIYFINICRLGLIGITVHYLNLRTLFWVHDVIGRIFFYIFTILLYYQVFTHSQLVSNLLGRSKLD</sequence>
<proteinExistence type="predicted"/>
<evidence type="ECO:0000313" key="9">
    <source>
        <dbReference type="EMBL" id="MDT9610440.1"/>
    </source>
</evidence>
<dbReference type="EMBL" id="NKLP01000070">
    <property type="protein sequence ID" value="TDN32443.1"/>
    <property type="molecule type" value="Genomic_DNA"/>
</dbReference>
<dbReference type="InterPro" id="IPR017541">
    <property type="entry name" value="Exosort-XrtG"/>
</dbReference>
<evidence type="ECO:0000313" key="10">
    <source>
        <dbReference type="EMBL" id="RXF59458.1"/>
    </source>
</evidence>
<dbReference type="NCBIfam" id="TIGR04178">
    <property type="entry name" value="exo_archaeo"/>
    <property type="match status" value="1"/>
</dbReference>
<reference evidence="10 12" key="2">
    <citation type="submission" date="2019-01" db="EMBL/GenBank/DDBJ databases">
        <title>The genome sequence of Lactobacillus crispatus L49.</title>
        <authorList>
            <person name="Zhong J."/>
            <person name="Zhang J."/>
        </authorList>
    </citation>
    <scope>NUCLEOTIDE SEQUENCE [LARGE SCALE GENOMIC DNA]</scope>
    <source>
        <strain evidence="10 12">L49</strain>
    </source>
</reference>
<keyword evidence="4 8" id="KW-0812">Transmembrane</keyword>
<accession>A0A4R6CU51</accession>
<name>A0A4R6CU51_9LACO</name>
<evidence type="ECO:0000313" key="11">
    <source>
        <dbReference type="EMBL" id="TDN32443.1"/>
    </source>
</evidence>
<organism evidence="11 13">
    <name type="scientific">Lactobacillus crispatus</name>
    <dbReference type="NCBI Taxonomy" id="47770"/>
    <lineage>
        <taxon>Bacteria</taxon>
        <taxon>Bacillati</taxon>
        <taxon>Bacillota</taxon>
        <taxon>Bacilli</taxon>
        <taxon>Lactobacillales</taxon>
        <taxon>Lactobacillaceae</taxon>
        <taxon>Lactobacillus</taxon>
    </lineage>
</organism>
<evidence type="ECO:0000256" key="1">
    <source>
        <dbReference type="ARBA" id="ARBA00004651"/>
    </source>
</evidence>
<evidence type="ECO:0000313" key="13">
    <source>
        <dbReference type="Proteomes" id="UP000295195"/>
    </source>
</evidence>
<evidence type="ECO:0000256" key="2">
    <source>
        <dbReference type="ARBA" id="ARBA00022475"/>
    </source>
</evidence>
<evidence type="ECO:0000256" key="8">
    <source>
        <dbReference type="SAM" id="Phobius"/>
    </source>
</evidence>
<keyword evidence="7 8" id="KW-0472">Membrane</keyword>
<reference evidence="11 13" key="1">
    <citation type="submission" date="2017-06" db="EMBL/GenBank/DDBJ databases">
        <authorList>
            <person name="Swanenburg J."/>
            <person name="Kort R."/>
        </authorList>
    </citation>
    <scope>NUCLEOTIDE SEQUENCE [LARGE SCALE GENOMIC DNA]</scope>
    <source>
        <strain evidence="11 13">RL05</strain>
    </source>
</reference>
<evidence type="ECO:0000256" key="3">
    <source>
        <dbReference type="ARBA" id="ARBA00022670"/>
    </source>
</evidence>
<dbReference type="Proteomes" id="UP000289808">
    <property type="component" value="Unassembled WGS sequence"/>
</dbReference>
<feature type="transmembrane region" description="Helical" evidence="8">
    <location>
        <begin position="99"/>
        <end position="117"/>
    </location>
</feature>
<feature type="transmembrane region" description="Helical" evidence="8">
    <location>
        <begin position="28"/>
        <end position="50"/>
    </location>
</feature>
<comment type="subcellular location">
    <subcellularLocation>
        <location evidence="1">Cell membrane</location>
        <topology evidence="1">Multi-pass membrane protein</topology>
    </subcellularLocation>
</comment>
<dbReference type="RefSeq" id="WP_005722762.1">
    <property type="nucleotide sequence ID" value="NZ_CAZZQD010000001.1"/>
</dbReference>
<feature type="transmembrane region" description="Helical" evidence="8">
    <location>
        <begin position="129"/>
        <end position="150"/>
    </location>
</feature>
<feature type="transmembrane region" description="Helical" evidence="8">
    <location>
        <begin position="156"/>
        <end position="176"/>
    </location>
</feature>
<evidence type="ECO:0000256" key="5">
    <source>
        <dbReference type="ARBA" id="ARBA00022801"/>
    </source>
</evidence>
<dbReference type="EMBL" id="SCLX01000008">
    <property type="protein sequence ID" value="RXF59458.1"/>
    <property type="molecule type" value="Genomic_DNA"/>
</dbReference>
<dbReference type="InterPro" id="IPR026392">
    <property type="entry name" value="Exo/Archaeosortase_dom"/>
</dbReference>
<dbReference type="AlphaFoldDB" id="A0A4R6CU51"/>